<keyword evidence="1" id="KW-0812">Transmembrane</keyword>
<keyword evidence="3" id="KW-1185">Reference proteome</keyword>
<dbReference type="EMBL" id="BTSX01000001">
    <property type="protein sequence ID" value="GMS78133.1"/>
    <property type="molecule type" value="Genomic_DNA"/>
</dbReference>
<proteinExistence type="predicted"/>
<dbReference type="Proteomes" id="UP001432027">
    <property type="component" value="Unassembled WGS sequence"/>
</dbReference>
<evidence type="ECO:0008006" key="4">
    <source>
        <dbReference type="Google" id="ProtNLM"/>
    </source>
</evidence>
<organism evidence="2 3">
    <name type="scientific">Pristionchus entomophagus</name>
    <dbReference type="NCBI Taxonomy" id="358040"/>
    <lineage>
        <taxon>Eukaryota</taxon>
        <taxon>Metazoa</taxon>
        <taxon>Ecdysozoa</taxon>
        <taxon>Nematoda</taxon>
        <taxon>Chromadorea</taxon>
        <taxon>Rhabditida</taxon>
        <taxon>Rhabditina</taxon>
        <taxon>Diplogasteromorpha</taxon>
        <taxon>Diplogasteroidea</taxon>
        <taxon>Neodiplogasteridae</taxon>
        <taxon>Pristionchus</taxon>
    </lineage>
</organism>
<protein>
    <recommendedName>
        <fullName evidence="4">G protein-coupled receptor</fullName>
    </recommendedName>
</protein>
<sequence length="91" mass="10405">IFIIQLRDVISYLVGFLLLVHILLLTRFTYVLCSSEACRTIEYVIRVQILNSTIAHNLLFVIGLVFTILIPYGLFGTALSRRVVFVVWVCT</sequence>
<evidence type="ECO:0000313" key="2">
    <source>
        <dbReference type="EMBL" id="GMS78133.1"/>
    </source>
</evidence>
<feature type="transmembrane region" description="Helical" evidence="1">
    <location>
        <begin position="12"/>
        <end position="33"/>
    </location>
</feature>
<reference evidence="2" key="1">
    <citation type="submission" date="2023-10" db="EMBL/GenBank/DDBJ databases">
        <title>Genome assembly of Pristionchus species.</title>
        <authorList>
            <person name="Yoshida K."/>
            <person name="Sommer R.J."/>
        </authorList>
    </citation>
    <scope>NUCLEOTIDE SEQUENCE</scope>
    <source>
        <strain evidence="2">RS0144</strain>
    </source>
</reference>
<evidence type="ECO:0000313" key="3">
    <source>
        <dbReference type="Proteomes" id="UP001432027"/>
    </source>
</evidence>
<feature type="non-terminal residue" evidence="2">
    <location>
        <position position="1"/>
    </location>
</feature>
<evidence type="ECO:0000256" key="1">
    <source>
        <dbReference type="SAM" id="Phobius"/>
    </source>
</evidence>
<feature type="non-terminal residue" evidence="2">
    <location>
        <position position="91"/>
    </location>
</feature>
<keyword evidence="1" id="KW-0472">Membrane</keyword>
<dbReference type="AlphaFoldDB" id="A0AAV5SBX4"/>
<accession>A0AAV5SBX4</accession>
<comment type="caution">
    <text evidence="2">The sequence shown here is derived from an EMBL/GenBank/DDBJ whole genome shotgun (WGS) entry which is preliminary data.</text>
</comment>
<feature type="transmembrane region" description="Helical" evidence="1">
    <location>
        <begin position="54"/>
        <end position="75"/>
    </location>
</feature>
<name>A0AAV5SBX4_9BILA</name>
<gene>
    <name evidence="2" type="ORF">PENTCL1PPCAC_308</name>
</gene>
<keyword evidence="1" id="KW-1133">Transmembrane helix</keyword>